<protein>
    <recommendedName>
        <fullName evidence="2">DUF547 domain-containing protein</fullName>
    </recommendedName>
</protein>
<dbReference type="Proteomes" id="UP000322214">
    <property type="component" value="Chromosome"/>
</dbReference>
<dbReference type="InterPro" id="IPR006869">
    <property type="entry name" value="DUF547"/>
</dbReference>
<organism evidence="3 4">
    <name type="scientific">Mariniblastus fucicola</name>
    <dbReference type="NCBI Taxonomy" id="980251"/>
    <lineage>
        <taxon>Bacteria</taxon>
        <taxon>Pseudomonadati</taxon>
        <taxon>Planctomycetota</taxon>
        <taxon>Planctomycetia</taxon>
        <taxon>Pirellulales</taxon>
        <taxon>Pirellulaceae</taxon>
        <taxon>Mariniblastus</taxon>
    </lineage>
</organism>
<keyword evidence="1" id="KW-0732">Signal</keyword>
<dbReference type="PANTHER" id="PTHR46361">
    <property type="entry name" value="ELECTRON CARRIER/ PROTEIN DISULFIDE OXIDOREDUCTASE"/>
    <property type="match status" value="1"/>
</dbReference>
<feature type="signal peptide" evidence="1">
    <location>
        <begin position="1"/>
        <end position="25"/>
    </location>
</feature>
<gene>
    <name evidence="3" type="ORF">MFFC18_39800</name>
</gene>
<dbReference type="Pfam" id="PF04784">
    <property type="entry name" value="DUF547"/>
    <property type="match status" value="1"/>
</dbReference>
<feature type="domain" description="DUF547" evidence="2">
    <location>
        <begin position="95"/>
        <end position="202"/>
    </location>
</feature>
<dbReference type="KEGG" id="mff:MFFC18_39800"/>
<proteinExistence type="predicted"/>
<dbReference type="STRING" id="980251.GCA_001642875_04120"/>
<keyword evidence="4" id="KW-1185">Reference proteome</keyword>
<name>A0A5B9PCR5_9BACT</name>
<evidence type="ECO:0000313" key="3">
    <source>
        <dbReference type="EMBL" id="QEG24064.1"/>
    </source>
</evidence>
<evidence type="ECO:0000259" key="2">
    <source>
        <dbReference type="Pfam" id="PF04784"/>
    </source>
</evidence>
<evidence type="ECO:0000313" key="4">
    <source>
        <dbReference type="Proteomes" id="UP000322214"/>
    </source>
</evidence>
<reference evidence="3 4" key="1">
    <citation type="submission" date="2019-08" db="EMBL/GenBank/DDBJ databases">
        <title>Deep-cultivation of Planctomycetes and their phenomic and genomic characterization uncovers novel biology.</title>
        <authorList>
            <person name="Wiegand S."/>
            <person name="Jogler M."/>
            <person name="Boedeker C."/>
            <person name="Pinto D."/>
            <person name="Vollmers J."/>
            <person name="Rivas-Marin E."/>
            <person name="Kohn T."/>
            <person name="Peeters S.H."/>
            <person name="Heuer A."/>
            <person name="Rast P."/>
            <person name="Oberbeckmann S."/>
            <person name="Bunk B."/>
            <person name="Jeske O."/>
            <person name="Meyerdierks A."/>
            <person name="Storesund J.E."/>
            <person name="Kallscheuer N."/>
            <person name="Luecker S."/>
            <person name="Lage O.M."/>
            <person name="Pohl T."/>
            <person name="Merkel B.J."/>
            <person name="Hornburger P."/>
            <person name="Mueller R.-W."/>
            <person name="Bruemmer F."/>
            <person name="Labrenz M."/>
            <person name="Spormann A.M."/>
            <person name="Op den Camp H."/>
            <person name="Overmann J."/>
            <person name="Amann R."/>
            <person name="Jetten M.S.M."/>
            <person name="Mascher T."/>
            <person name="Medema M.H."/>
            <person name="Devos D.P."/>
            <person name="Kaster A.-K."/>
            <person name="Ovreas L."/>
            <person name="Rohde M."/>
            <person name="Galperin M.Y."/>
            <person name="Jogler C."/>
        </authorList>
    </citation>
    <scope>NUCLEOTIDE SEQUENCE [LARGE SCALE GENOMIC DNA]</scope>
    <source>
        <strain evidence="3 4">FC18</strain>
    </source>
</reference>
<accession>A0A5B9PCR5</accession>
<dbReference type="PANTHER" id="PTHR46361:SF3">
    <property type="entry name" value="ELECTRON CARRIER_ PROTEIN DISULFIDE OXIDOREDUCTASE"/>
    <property type="match status" value="1"/>
</dbReference>
<evidence type="ECO:0000256" key="1">
    <source>
        <dbReference type="SAM" id="SignalP"/>
    </source>
</evidence>
<dbReference type="EMBL" id="CP042912">
    <property type="protein sequence ID" value="QEG24064.1"/>
    <property type="molecule type" value="Genomic_DNA"/>
</dbReference>
<dbReference type="RefSeq" id="WP_157665030.1">
    <property type="nucleotide sequence ID" value="NZ_CP042912.1"/>
</dbReference>
<dbReference type="AlphaFoldDB" id="A0A5B9PCR5"/>
<sequence length="274" mass="31193" precursor="true">MTTHKLCQFLGAAMMAIVTFSAVNADEFAGKQWPAAKQVAIDDVKHDSWDSLLQKYVDEDGMVNYQDWQNNETDRALLQTYLESLSQANPNAKSDEKAKLAYWINAYNALTVEGILRVYPTTSIRNHTARLIGYNIWKNLYLYSGSSKINLDSIEHQVLRKMNEPRIHFAIVCASIGCPRLLNRAYTADDLEDQLTANATDFFSRSQNLKIDTKDSILYLSSIMSWFGSDFGDSTTKQVQTIAPYMSKEAKAFVAKGNFSVRYLDYDWDLNKQK</sequence>
<feature type="chain" id="PRO_5022661578" description="DUF547 domain-containing protein" evidence="1">
    <location>
        <begin position="26"/>
        <end position="274"/>
    </location>
</feature>